<dbReference type="InterPro" id="IPR013121">
    <property type="entry name" value="Fe_red_NAD-bd_6"/>
</dbReference>
<dbReference type="InterPro" id="IPR039261">
    <property type="entry name" value="FNR_nucleotide-bd"/>
</dbReference>
<dbReference type="Gene3D" id="3.40.50.80">
    <property type="entry name" value="Nucleotide-binding domain of ferredoxin-NADP reductase (FNR) module"/>
    <property type="match status" value="1"/>
</dbReference>
<feature type="transmembrane region" description="Helical" evidence="8">
    <location>
        <begin position="41"/>
        <end position="61"/>
    </location>
</feature>
<evidence type="ECO:0000256" key="3">
    <source>
        <dbReference type="ARBA" id="ARBA00022989"/>
    </source>
</evidence>
<organism evidence="10 11">
    <name type="scientific">Ridgeia piscesae</name>
    <name type="common">Tubeworm</name>
    <dbReference type="NCBI Taxonomy" id="27915"/>
    <lineage>
        <taxon>Eukaryota</taxon>
        <taxon>Metazoa</taxon>
        <taxon>Spiralia</taxon>
        <taxon>Lophotrochozoa</taxon>
        <taxon>Annelida</taxon>
        <taxon>Polychaeta</taxon>
        <taxon>Sedentaria</taxon>
        <taxon>Canalipalpata</taxon>
        <taxon>Sabellida</taxon>
        <taxon>Siboglinidae</taxon>
        <taxon>Ridgeia</taxon>
    </lineage>
</organism>
<evidence type="ECO:0000256" key="1">
    <source>
        <dbReference type="ARBA" id="ARBA00004141"/>
    </source>
</evidence>
<evidence type="ECO:0000259" key="9">
    <source>
        <dbReference type="PROSITE" id="PS51384"/>
    </source>
</evidence>
<dbReference type="InterPro" id="IPR050369">
    <property type="entry name" value="RBOH/FRE"/>
</dbReference>
<gene>
    <name evidence="10" type="ORF">NP493_123g05054</name>
</gene>
<evidence type="ECO:0000256" key="5">
    <source>
        <dbReference type="ARBA" id="ARBA00023136"/>
    </source>
</evidence>
<dbReference type="InterPro" id="IPR013130">
    <property type="entry name" value="Fe3_Rdtase_TM_dom"/>
</dbReference>
<evidence type="ECO:0000313" key="10">
    <source>
        <dbReference type="EMBL" id="KAK2188759.1"/>
    </source>
</evidence>
<feature type="transmembrane region" description="Helical" evidence="8">
    <location>
        <begin position="82"/>
        <end position="104"/>
    </location>
</feature>
<evidence type="ECO:0000256" key="4">
    <source>
        <dbReference type="ARBA" id="ARBA00023002"/>
    </source>
</evidence>
<dbReference type="InterPro" id="IPR000778">
    <property type="entry name" value="Cyt_b245_heavy_chain"/>
</dbReference>
<evidence type="ECO:0000256" key="2">
    <source>
        <dbReference type="ARBA" id="ARBA00022692"/>
    </source>
</evidence>
<feature type="transmembrane region" description="Helical" evidence="8">
    <location>
        <begin position="175"/>
        <end position="192"/>
    </location>
</feature>
<comment type="caution">
    <text evidence="10">The sequence shown here is derived from an EMBL/GenBank/DDBJ whole genome shotgun (WGS) entry which is preliminary data.</text>
</comment>
<dbReference type="InterPro" id="IPR017938">
    <property type="entry name" value="Riboflavin_synthase-like_b-brl"/>
</dbReference>
<dbReference type="GO" id="GO:0016175">
    <property type="term" value="F:superoxide-generating NAD(P)H oxidase activity"/>
    <property type="evidence" value="ECO:0007669"/>
    <property type="project" value="TreeGrafter"/>
</dbReference>
<dbReference type="GO" id="GO:0006952">
    <property type="term" value="P:defense response"/>
    <property type="evidence" value="ECO:0007669"/>
    <property type="project" value="TreeGrafter"/>
</dbReference>
<feature type="transmembrane region" description="Helical" evidence="8">
    <location>
        <begin position="131"/>
        <end position="154"/>
    </location>
</feature>
<proteinExistence type="predicted"/>
<dbReference type="PANTHER" id="PTHR11972:SF206">
    <property type="entry name" value="NADPH OXIDASE 4"/>
    <property type="match status" value="1"/>
</dbReference>
<feature type="region of interest" description="Disordered" evidence="7">
    <location>
        <begin position="202"/>
        <end position="234"/>
    </location>
</feature>
<keyword evidence="4" id="KW-0560">Oxidoreductase</keyword>
<dbReference type="PANTHER" id="PTHR11972">
    <property type="entry name" value="NADPH OXIDASE"/>
    <property type="match status" value="1"/>
</dbReference>
<evidence type="ECO:0000256" key="7">
    <source>
        <dbReference type="SAM" id="MobiDB-lite"/>
    </source>
</evidence>
<dbReference type="PRINTS" id="PR00466">
    <property type="entry name" value="GP91PHOX"/>
</dbReference>
<comment type="subcellular location">
    <subcellularLocation>
        <location evidence="1">Membrane</location>
        <topology evidence="1">Multi-pass membrane protein</topology>
    </subcellularLocation>
</comment>
<reference evidence="10" key="1">
    <citation type="journal article" date="2023" name="Mol. Biol. Evol.">
        <title>Third-Generation Sequencing Reveals the Adaptive Role of the Epigenome in Three Deep-Sea Polychaetes.</title>
        <authorList>
            <person name="Perez M."/>
            <person name="Aroh O."/>
            <person name="Sun Y."/>
            <person name="Lan Y."/>
            <person name="Juniper S.K."/>
            <person name="Young C.R."/>
            <person name="Angers B."/>
            <person name="Qian P.Y."/>
        </authorList>
    </citation>
    <scope>NUCLEOTIDE SEQUENCE</scope>
    <source>
        <strain evidence="10">R07B-5</strain>
    </source>
</reference>
<evidence type="ECO:0000256" key="6">
    <source>
        <dbReference type="ARBA" id="ARBA00049908"/>
    </source>
</evidence>
<dbReference type="Proteomes" id="UP001209878">
    <property type="component" value="Unassembled WGS sequence"/>
</dbReference>
<keyword evidence="3 8" id="KW-1133">Transmembrane helix</keyword>
<comment type="catalytic activity">
    <reaction evidence="6">
        <text>NADPH + 2 O2 = 2 superoxide + NADP(+) + H(+)</text>
        <dbReference type="Rhea" id="RHEA:63180"/>
        <dbReference type="ChEBI" id="CHEBI:15378"/>
        <dbReference type="ChEBI" id="CHEBI:15379"/>
        <dbReference type="ChEBI" id="CHEBI:18421"/>
        <dbReference type="ChEBI" id="CHEBI:57783"/>
        <dbReference type="ChEBI" id="CHEBI:58349"/>
    </reaction>
</comment>
<evidence type="ECO:0000256" key="8">
    <source>
        <dbReference type="SAM" id="Phobius"/>
    </source>
</evidence>
<sequence>MALNVVVFRLTYSYYRDAPQLFYLRQILGRGLCVSRGTANVINLNLGMLLLPVCHSLTTFLRRPKWKVSMWTFRHLIDHCKGFHVLCAWTVTLASGVHLFSHVFNAYNYSLNFNWRYPDVNAATRPNENPLLIVIFSVPGITGLLLLVVLSLMVSSAISTIRYSDYDLFWYNHRLFVVFYLLVLVHAFRGILREQTNLPTHTPGCPYTNRSTRRVDSEATPEQLQQTSYGSDGGRCDEEPRFDSLGCSSWMWISGPLLLYICDAAYRSVTRQSDDACVVGVTQHPGDVIEVQLRKRGFNCTPGQFVLVLCPTISSLEWHPYTVTRCPDSSSSGFFLHIKTVGDWSGKHSAPNNRVSDTRLPTRLVGRCLSARLYVDGPYGSPLEYVLRYRVSVCVAGGIGITPFIAHLHQLRHKKRPARLERIYLLWLCRDSASFLPFADLICDTHKQFWKGNHPDTFDVQLFLTSQQESSEEMSLSTQHGLLCKRVNFGRPNWDVTLSNVAASHPGTNIGIFCCGPKSLSDSVGDWSRRHSSSNRFHFYHESF</sequence>
<feature type="domain" description="FAD-binding FR-type" evidence="9">
    <location>
        <begin position="271"/>
        <end position="385"/>
    </location>
</feature>
<dbReference type="InterPro" id="IPR013112">
    <property type="entry name" value="FAD-bd_8"/>
</dbReference>
<dbReference type="EMBL" id="JAODUO010000123">
    <property type="protein sequence ID" value="KAK2188759.1"/>
    <property type="molecule type" value="Genomic_DNA"/>
</dbReference>
<protein>
    <recommendedName>
        <fullName evidence="9">FAD-binding FR-type domain-containing protein</fullName>
    </recommendedName>
</protein>
<dbReference type="SUPFAM" id="SSF63380">
    <property type="entry name" value="Riboflavin synthase domain-like"/>
    <property type="match status" value="1"/>
</dbReference>
<dbReference type="Pfam" id="PF08030">
    <property type="entry name" value="NAD_binding_6"/>
    <property type="match status" value="1"/>
</dbReference>
<dbReference type="Pfam" id="PF01794">
    <property type="entry name" value="Ferric_reduct"/>
    <property type="match status" value="1"/>
</dbReference>
<dbReference type="CDD" id="cd06186">
    <property type="entry name" value="NOX_Duox_like_FAD_NADP"/>
    <property type="match status" value="1"/>
</dbReference>
<dbReference type="PROSITE" id="PS51384">
    <property type="entry name" value="FAD_FR"/>
    <property type="match status" value="1"/>
</dbReference>
<feature type="compositionally biased region" description="Polar residues" evidence="7">
    <location>
        <begin position="220"/>
        <end position="230"/>
    </location>
</feature>
<dbReference type="SUPFAM" id="SSF52343">
    <property type="entry name" value="Ferredoxin reductase-like, C-terminal NADP-linked domain"/>
    <property type="match status" value="1"/>
</dbReference>
<keyword evidence="2 8" id="KW-0812">Transmembrane</keyword>
<dbReference type="AlphaFoldDB" id="A0AAD9P602"/>
<dbReference type="Pfam" id="PF08022">
    <property type="entry name" value="FAD_binding_8"/>
    <property type="match status" value="1"/>
</dbReference>
<name>A0AAD9P602_RIDPI</name>
<accession>A0AAD9P602</accession>
<dbReference type="GO" id="GO:0042554">
    <property type="term" value="P:superoxide anion generation"/>
    <property type="evidence" value="ECO:0007669"/>
    <property type="project" value="TreeGrafter"/>
</dbReference>
<dbReference type="InterPro" id="IPR017927">
    <property type="entry name" value="FAD-bd_FR_type"/>
</dbReference>
<keyword evidence="5 8" id="KW-0472">Membrane</keyword>
<keyword evidence="11" id="KW-1185">Reference proteome</keyword>
<evidence type="ECO:0000313" key="11">
    <source>
        <dbReference type="Proteomes" id="UP001209878"/>
    </source>
</evidence>
<dbReference type="GO" id="GO:0043020">
    <property type="term" value="C:NADPH oxidase complex"/>
    <property type="evidence" value="ECO:0007669"/>
    <property type="project" value="TreeGrafter"/>
</dbReference>